<evidence type="ECO:0000313" key="8">
    <source>
        <dbReference type="EMBL" id="KOO26011.1"/>
    </source>
</evidence>
<dbReference type="EMBL" id="JWZX01002902">
    <property type="protein sequence ID" value="KOO26011.1"/>
    <property type="molecule type" value="Genomic_DNA"/>
</dbReference>
<feature type="transmembrane region" description="Helical" evidence="5">
    <location>
        <begin position="122"/>
        <end position="143"/>
    </location>
</feature>
<keyword evidence="2 5" id="KW-0812">Transmembrane</keyword>
<dbReference type="InterPro" id="IPR015672">
    <property type="entry name" value="GPHR/GTG"/>
</dbReference>
<organism evidence="8 9">
    <name type="scientific">Chrysochromulina tobinii</name>
    <dbReference type="NCBI Taxonomy" id="1460289"/>
    <lineage>
        <taxon>Eukaryota</taxon>
        <taxon>Haptista</taxon>
        <taxon>Haptophyta</taxon>
        <taxon>Prymnesiophyceae</taxon>
        <taxon>Prymnesiales</taxon>
        <taxon>Chrysochromulinaceae</taxon>
        <taxon>Chrysochromulina</taxon>
    </lineage>
</organism>
<evidence type="ECO:0000259" key="7">
    <source>
        <dbReference type="Pfam" id="PF12537"/>
    </source>
</evidence>
<dbReference type="PANTHER" id="PTHR15948">
    <property type="entry name" value="G-PROTEIN COUPLED RECEPTOR 89-RELATED"/>
    <property type="match status" value="1"/>
</dbReference>
<reference evidence="9" key="1">
    <citation type="journal article" date="2015" name="PLoS Genet.">
        <title>Genome Sequence and Transcriptome Analyses of Chrysochromulina tobin: Metabolic Tools for Enhanced Algal Fitness in the Prominent Order Prymnesiales (Haptophyceae).</title>
        <authorList>
            <person name="Hovde B.T."/>
            <person name="Deodato C.R."/>
            <person name="Hunsperger H.M."/>
            <person name="Ryken S.A."/>
            <person name="Yost W."/>
            <person name="Jha R.K."/>
            <person name="Patterson J."/>
            <person name="Monnat R.J. Jr."/>
            <person name="Barlow S.B."/>
            <person name="Starkenburg S.R."/>
            <person name="Cattolico R.A."/>
        </authorList>
    </citation>
    <scope>NUCLEOTIDE SEQUENCE</scope>
    <source>
        <strain evidence="9">CCMP291</strain>
    </source>
</reference>
<dbReference type="GO" id="GO:0016020">
    <property type="term" value="C:membrane"/>
    <property type="evidence" value="ECO:0007669"/>
    <property type="project" value="UniProtKB-SubCell"/>
</dbReference>
<keyword evidence="4 5" id="KW-0472">Membrane</keyword>
<feature type="transmembrane region" description="Helical" evidence="5">
    <location>
        <begin position="57"/>
        <end position="76"/>
    </location>
</feature>
<keyword evidence="3 5" id="KW-1133">Transmembrane helix</keyword>
<name>A0A0M0JHE5_9EUKA</name>
<feature type="domain" description="Golgi pH regulator conserved" evidence="7">
    <location>
        <begin position="166"/>
        <end position="221"/>
    </location>
</feature>
<evidence type="ECO:0000256" key="5">
    <source>
        <dbReference type="SAM" id="Phobius"/>
    </source>
</evidence>
<feature type="domain" description="Abscisic acid G-protein coupled receptor-like" evidence="6">
    <location>
        <begin position="340"/>
        <end position="429"/>
    </location>
</feature>
<gene>
    <name evidence="8" type="ORF">Ctob_003313</name>
</gene>
<evidence type="ECO:0000313" key="9">
    <source>
        <dbReference type="Proteomes" id="UP000037460"/>
    </source>
</evidence>
<evidence type="ECO:0000256" key="2">
    <source>
        <dbReference type="ARBA" id="ARBA00022692"/>
    </source>
</evidence>
<evidence type="ECO:0000256" key="3">
    <source>
        <dbReference type="ARBA" id="ARBA00022989"/>
    </source>
</evidence>
<sequence>MSTSLMDEVPAAPLYLQGVVLSETSFVAFISAPLYLVGHMLFSLVMHVPGNLLPRRLFALTFAASGALLLLVLLEINGGLPARARFMLWRLHLGVDLALIVLVLPYVLLTLVMRRVLNRYRLLARAVLPPVLLAMLAWLYLFLKVDETLPTTRGAADKGDTIFSQLLSRCLSSAGVFGVCLSALMSGVGAVAGLSISLRRLLHVDDPTELDEAQRALVHALQRLAKHGLRLRGIRRRIAASQEGRKRRIEAAASVWSEKWQNTCLAVQQCDWYGAASALGKVAIAALPILKPRLFRTASQNEALGELRAAQGESLELRAAVRREVGAFARLLDEEKRLRQASTLLGRALSVIGDVFSGYCVVKVGLAVRSILQHGARRTGVDPVTRAIGYALRLSLLDPAAAAFYSQGVSLWLTGIMVFSSVRGFLVQVMASDDL</sequence>
<dbReference type="OrthoDB" id="264392at2759"/>
<evidence type="ECO:0000256" key="1">
    <source>
        <dbReference type="ARBA" id="ARBA00004141"/>
    </source>
</evidence>
<keyword evidence="9" id="KW-1185">Reference proteome</keyword>
<dbReference type="Proteomes" id="UP000037460">
    <property type="component" value="Unassembled WGS sequence"/>
</dbReference>
<protein>
    <submittedName>
        <fullName evidence="8">Golgi ph regulator</fullName>
    </submittedName>
</protein>
<feature type="transmembrane region" description="Helical" evidence="5">
    <location>
        <begin position="174"/>
        <end position="194"/>
    </location>
</feature>
<dbReference type="InterPro" id="IPR025969">
    <property type="entry name" value="ABA_GPCR_dom"/>
</dbReference>
<feature type="transmembrane region" description="Helical" evidence="5">
    <location>
        <begin position="26"/>
        <end position="45"/>
    </location>
</feature>
<feature type="transmembrane region" description="Helical" evidence="5">
    <location>
        <begin position="88"/>
        <end position="110"/>
    </location>
</feature>
<proteinExistence type="predicted"/>
<comment type="caution">
    <text evidence="8">The sequence shown here is derived from an EMBL/GenBank/DDBJ whole genome shotgun (WGS) entry which is preliminary data.</text>
</comment>
<dbReference type="Pfam" id="PF12537">
    <property type="entry name" value="GPHR_N"/>
    <property type="match status" value="1"/>
</dbReference>
<comment type="subcellular location">
    <subcellularLocation>
        <location evidence="1">Membrane</location>
        <topology evidence="1">Multi-pass membrane protein</topology>
    </subcellularLocation>
</comment>
<dbReference type="Pfam" id="PF12430">
    <property type="entry name" value="ABA_GPCR"/>
    <property type="match status" value="1"/>
</dbReference>
<dbReference type="AlphaFoldDB" id="A0A0M0JHE5"/>
<dbReference type="InterPro" id="IPR022535">
    <property type="entry name" value="Golgi_pH-regulator_cons_dom"/>
</dbReference>
<evidence type="ECO:0000256" key="4">
    <source>
        <dbReference type="ARBA" id="ARBA00023136"/>
    </source>
</evidence>
<dbReference type="PANTHER" id="PTHR15948:SF0">
    <property type="entry name" value="GOLGI PH REGULATOR A-RELATED"/>
    <property type="match status" value="1"/>
</dbReference>
<evidence type="ECO:0000259" key="6">
    <source>
        <dbReference type="Pfam" id="PF12430"/>
    </source>
</evidence>
<accession>A0A0M0JHE5</accession>